<dbReference type="PIRSF" id="PIRSF016398">
    <property type="entry name" value="TFIIE-beta"/>
    <property type="match status" value="1"/>
</dbReference>
<organism evidence="10 11">
    <name type="scientific">Lolium multiflorum</name>
    <name type="common">Italian ryegrass</name>
    <name type="synonym">Lolium perenne subsp. multiflorum</name>
    <dbReference type="NCBI Taxonomy" id="4521"/>
    <lineage>
        <taxon>Eukaryota</taxon>
        <taxon>Viridiplantae</taxon>
        <taxon>Streptophyta</taxon>
        <taxon>Embryophyta</taxon>
        <taxon>Tracheophyta</taxon>
        <taxon>Spermatophyta</taxon>
        <taxon>Magnoliopsida</taxon>
        <taxon>Liliopsida</taxon>
        <taxon>Poales</taxon>
        <taxon>Poaceae</taxon>
        <taxon>BOP clade</taxon>
        <taxon>Pooideae</taxon>
        <taxon>Poodae</taxon>
        <taxon>Poeae</taxon>
        <taxon>Poeae Chloroplast Group 2 (Poeae type)</taxon>
        <taxon>Loliodinae</taxon>
        <taxon>Loliinae</taxon>
        <taxon>Lolium</taxon>
    </lineage>
</organism>
<comment type="subunit">
    <text evidence="7">Tetramer of two alpha and two beta chains.</text>
</comment>
<dbReference type="PANTHER" id="PTHR12716:SF12">
    <property type="entry name" value="TRANSCRIPTION INITIATION FACTOR IIE SUBUNIT BETA"/>
    <property type="match status" value="1"/>
</dbReference>
<accession>A0AAD8WFU8</accession>
<keyword evidence="5 7" id="KW-0539">Nucleus</keyword>
<feature type="domain" description="TFIIE beta" evidence="9">
    <location>
        <begin position="62"/>
        <end position="137"/>
    </location>
</feature>
<name>A0AAD8WFU8_LOLMU</name>
<dbReference type="Pfam" id="PF18121">
    <property type="entry name" value="TFA2_Winged_2"/>
    <property type="match status" value="1"/>
</dbReference>
<evidence type="ECO:0000256" key="6">
    <source>
        <dbReference type="ARBA" id="ARBA00025581"/>
    </source>
</evidence>
<feature type="compositionally biased region" description="Basic residues" evidence="8">
    <location>
        <begin position="248"/>
        <end position="258"/>
    </location>
</feature>
<feature type="region of interest" description="Disordered" evidence="8">
    <location>
        <begin position="228"/>
        <end position="263"/>
    </location>
</feature>
<dbReference type="PANTHER" id="PTHR12716">
    <property type="entry name" value="TRANSCRIPTION INITIATION FACTOR IIE, BETA SUBUNIT"/>
    <property type="match status" value="1"/>
</dbReference>
<sequence length="285" mass="32225">MDLSQQLDRFKQQQQRCHTSLSIINATRAPSKPQQYAPAPRPPMAKPSAPAPAVRFSDDTARLQKMHAVRKSAVGSQMKDVIELLYRTRKALTATQINDATYVDIAGNSAVFESLRNNPKVRFDGRFFSYKPTHNVTGKDGLLALIADFRDGIPVKEVEDAYPTVLNDLQALKSSGDIYLLSGEQDMVFPNDSRSRLDLDSELKKLFYEIKLPKDMLDIEKDLRRNGEKPMTDTAKRREAAEIFGKPSKPKKSKKKQRGMTSRTRITNIHLPGLFDLPMDTKDFI</sequence>
<comment type="function">
    <text evidence="6 7">Recruits TFIIH to the initiation complex and stimulates the RNA polymerase II C-terminal domain kinase and DNA-dependent ATPase activities of TFIIH. Both TFIIH and TFIIE are required for promoter clearance by RNA polymerase.</text>
</comment>
<comment type="caution">
    <text evidence="10">The sequence shown here is derived from an EMBL/GenBank/DDBJ whole genome shotgun (WGS) entry which is preliminary data.</text>
</comment>
<evidence type="ECO:0000256" key="8">
    <source>
        <dbReference type="SAM" id="MobiDB-lite"/>
    </source>
</evidence>
<comment type="subcellular location">
    <subcellularLocation>
        <location evidence="1 7">Nucleus</location>
    </subcellularLocation>
</comment>
<comment type="similarity">
    <text evidence="7">Belongs to the TFIIE beta subunit family.</text>
</comment>
<evidence type="ECO:0000313" key="11">
    <source>
        <dbReference type="Proteomes" id="UP001231189"/>
    </source>
</evidence>
<gene>
    <name evidence="10" type="ORF">QYE76_049216</name>
</gene>
<feature type="compositionally biased region" description="Basic and acidic residues" evidence="8">
    <location>
        <begin position="228"/>
        <end position="241"/>
    </location>
</feature>
<evidence type="ECO:0000256" key="2">
    <source>
        <dbReference type="ARBA" id="ARBA00023015"/>
    </source>
</evidence>
<evidence type="ECO:0000256" key="5">
    <source>
        <dbReference type="ARBA" id="ARBA00023242"/>
    </source>
</evidence>
<keyword evidence="2 7" id="KW-0805">Transcription regulation</keyword>
<dbReference type="PROSITE" id="PS51351">
    <property type="entry name" value="TFIIE_BETA_C"/>
    <property type="match status" value="1"/>
</dbReference>
<dbReference type="Pfam" id="PF02186">
    <property type="entry name" value="TFIIE_beta"/>
    <property type="match status" value="1"/>
</dbReference>
<feature type="region of interest" description="Disordered" evidence="8">
    <location>
        <begin position="25"/>
        <end position="53"/>
    </location>
</feature>
<reference evidence="10" key="1">
    <citation type="submission" date="2023-07" db="EMBL/GenBank/DDBJ databases">
        <title>A chromosome-level genome assembly of Lolium multiflorum.</title>
        <authorList>
            <person name="Chen Y."/>
            <person name="Copetti D."/>
            <person name="Kolliker R."/>
            <person name="Studer B."/>
        </authorList>
    </citation>
    <scope>NUCLEOTIDE SEQUENCE</scope>
    <source>
        <strain evidence="10">02402/16</strain>
        <tissue evidence="10">Leaf</tissue>
    </source>
</reference>
<dbReference type="InterPro" id="IPR003166">
    <property type="entry name" value="TFIIE_bsu_DNA-bd"/>
</dbReference>
<evidence type="ECO:0000256" key="3">
    <source>
        <dbReference type="ARBA" id="ARBA00023125"/>
    </source>
</evidence>
<dbReference type="GO" id="GO:0006367">
    <property type="term" value="P:transcription initiation at RNA polymerase II promoter"/>
    <property type="evidence" value="ECO:0007669"/>
    <property type="project" value="UniProtKB-UniRule"/>
</dbReference>
<protein>
    <recommendedName>
        <fullName evidence="7">Transcription initiation factor IIE subunit beta</fullName>
    </recommendedName>
</protein>
<evidence type="ECO:0000259" key="9">
    <source>
        <dbReference type="PROSITE" id="PS51351"/>
    </source>
</evidence>
<dbReference type="InterPro" id="IPR016656">
    <property type="entry name" value="TFIIE-bsu"/>
</dbReference>
<evidence type="ECO:0000256" key="4">
    <source>
        <dbReference type="ARBA" id="ARBA00023163"/>
    </source>
</evidence>
<dbReference type="Proteomes" id="UP001231189">
    <property type="component" value="Unassembled WGS sequence"/>
</dbReference>
<keyword evidence="4 7" id="KW-0804">Transcription</keyword>
<dbReference type="AlphaFoldDB" id="A0AAD8WFU8"/>
<dbReference type="EMBL" id="JAUUTY010000003">
    <property type="protein sequence ID" value="KAK1661057.1"/>
    <property type="molecule type" value="Genomic_DNA"/>
</dbReference>
<dbReference type="GO" id="GO:0005673">
    <property type="term" value="C:transcription factor TFIIE complex"/>
    <property type="evidence" value="ECO:0007669"/>
    <property type="project" value="UniProtKB-UniRule"/>
</dbReference>
<keyword evidence="3 7" id="KW-0238">DNA-binding</keyword>
<dbReference type="InterPro" id="IPR040501">
    <property type="entry name" value="TFA2_Winged_2"/>
</dbReference>
<evidence type="ECO:0000256" key="7">
    <source>
        <dbReference type="PIRNR" id="PIRNR016398"/>
    </source>
</evidence>
<proteinExistence type="inferred from homology"/>
<evidence type="ECO:0000313" key="10">
    <source>
        <dbReference type="EMBL" id="KAK1661057.1"/>
    </source>
</evidence>
<keyword evidence="11" id="KW-1185">Reference proteome</keyword>
<evidence type="ECO:0000256" key="1">
    <source>
        <dbReference type="ARBA" id="ARBA00004123"/>
    </source>
</evidence>
<dbReference type="GO" id="GO:0001097">
    <property type="term" value="F:TFIIH-class transcription factor complex binding"/>
    <property type="evidence" value="ECO:0007669"/>
    <property type="project" value="TreeGrafter"/>
</dbReference>
<dbReference type="GO" id="GO:0003677">
    <property type="term" value="F:DNA binding"/>
    <property type="evidence" value="ECO:0007669"/>
    <property type="project" value="UniProtKB-UniRule"/>
</dbReference>